<protein>
    <submittedName>
        <fullName evidence="9">Tissue factor pathway inhibitor 2-like isoform X4</fullName>
    </submittedName>
</protein>
<proteinExistence type="predicted"/>
<dbReference type="GO" id="GO:0004867">
    <property type="term" value="F:serine-type endopeptidase inhibitor activity"/>
    <property type="evidence" value="ECO:0007669"/>
    <property type="project" value="UniProtKB-KW"/>
</dbReference>
<feature type="domain" description="BPTI/Kunitz inhibitor" evidence="8">
    <location>
        <begin position="84"/>
        <end position="134"/>
    </location>
</feature>
<evidence type="ECO:0000313" key="10">
    <source>
        <dbReference type="Proteomes" id="UP000288716"/>
    </source>
</evidence>
<keyword evidence="3" id="KW-0646">Protease inhibitor</keyword>
<dbReference type="InterPro" id="IPR002223">
    <property type="entry name" value="Kunitz_BPTI"/>
</dbReference>
<name>A0A443SCE9_9ACAR</name>
<organism evidence="9 10">
    <name type="scientific">Leptotrombidium deliense</name>
    <dbReference type="NCBI Taxonomy" id="299467"/>
    <lineage>
        <taxon>Eukaryota</taxon>
        <taxon>Metazoa</taxon>
        <taxon>Ecdysozoa</taxon>
        <taxon>Arthropoda</taxon>
        <taxon>Chelicerata</taxon>
        <taxon>Arachnida</taxon>
        <taxon>Acari</taxon>
        <taxon>Acariformes</taxon>
        <taxon>Trombidiformes</taxon>
        <taxon>Prostigmata</taxon>
        <taxon>Anystina</taxon>
        <taxon>Parasitengona</taxon>
        <taxon>Trombiculoidea</taxon>
        <taxon>Trombiculidae</taxon>
        <taxon>Leptotrombidium</taxon>
    </lineage>
</organism>
<keyword evidence="2" id="KW-0964">Secreted</keyword>
<dbReference type="STRING" id="299467.A0A443SCE9"/>
<evidence type="ECO:0000256" key="3">
    <source>
        <dbReference type="ARBA" id="ARBA00022690"/>
    </source>
</evidence>
<dbReference type="InterPro" id="IPR020901">
    <property type="entry name" value="Prtase_inh_Kunz-CS"/>
</dbReference>
<dbReference type="GO" id="GO:0005576">
    <property type="term" value="C:extracellular region"/>
    <property type="evidence" value="ECO:0007669"/>
    <property type="project" value="UniProtKB-SubCell"/>
</dbReference>
<evidence type="ECO:0000259" key="8">
    <source>
        <dbReference type="PROSITE" id="PS50279"/>
    </source>
</evidence>
<dbReference type="Gene3D" id="4.10.410.10">
    <property type="entry name" value="Pancreatic trypsin inhibitor Kunitz domain"/>
    <property type="match status" value="4"/>
</dbReference>
<keyword evidence="10" id="KW-1185">Reference proteome</keyword>
<dbReference type="FunFam" id="4.10.410.10:FF:000004">
    <property type="entry name" value="Tissue factor pathway inhibitor"/>
    <property type="match status" value="1"/>
</dbReference>
<dbReference type="PROSITE" id="PS50279">
    <property type="entry name" value="BPTI_KUNITZ_2"/>
    <property type="match status" value="4"/>
</dbReference>
<gene>
    <name evidence="9" type="ORF">B4U80_02085</name>
</gene>
<dbReference type="Pfam" id="PF00014">
    <property type="entry name" value="Kunitz_BPTI"/>
    <property type="match status" value="4"/>
</dbReference>
<evidence type="ECO:0000313" key="9">
    <source>
        <dbReference type="EMBL" id="RWS25170.1"/>
    </source>
</evidence>
<comment type="caution">
    <text evidence="9">The sequence shown here is derived from an EMBL/GenBank/DDBJ whole genome shotgun (WGS) entry which is preliminary data.</text>
</comment>
<dbReference type="FunFam" id="4.10.410.10:FF:000020">
    <property type="entry name" value="Collagen, type VI, alpha 3"/>
    <property type="match status" value="1"/>
</dbReference>
<comment type="subcellular location">
    <subcellularLocation>
        <location evidence="1">Secreted</location>
    </subcellularLocation>
</comment>
<dbReference type="SUPFAM" id="SSF57362">
    <property type="entry name" value="BPTI-like"/>
    <property type="match status" value="4"/>
</dbReference>
<keyword evidence="4" id="KW-0677">Repeat</keyword>
<keyword evidence="6" id="KW-1015">Disulfide bond</keyword>
<evidence type="ECO:0000256" key="4">
    <source>
        <dbReference type="ARBA" id="ARBA00022737"/>
    </source>
</evidence>
<dbReference type="PROSITE" id="PS00280">
    <property type="entry name" value="BPTI_KUNITZ_1"/>
    <property type="match status" value="3"/>
</dbReference>
<evidence type="ECO:0000256" key="6">
    <source>
        <dbReference type="ARBA" id="ARBA00023157"/>
    </source>
</evidence>
<dbReference type="PANTHER" id="PTHR10083:SF374">
    <property type="entry name" value="BPTI_KUNITZ INHIBITOR DOMAIN-CONTAINING PROTEIN"/>
    <property type="match status" value="1"/>
</dbReference>
<dbReference type="PRINTS" id="PR00759">
    <property type="entry name" value="BASICPTASE"/>
</dbReference>
<dbReference type="EMBL" id="NCKV01003994">
    <property type="protein sequence ID" value="RWS25170.1"/>
    <property type="molecule type" value="Genomic_DNA"/>
</dbReference>
<dbReference type="CDD" id="cd00109">
    <property type="entry name" value="Kunitz-type"/>
    <property type="match status" value="4"/>
</dbReference>
<dbReference type="InterPro" id="IPR036880">
    <property type="entry name" value="Kunitz_BPTI_sf"/>
</dbReference>
<keyword evidence="5" id="KW-0722">Serine protease inhibitor</keyword>
<feature type="domain" description="BPTI/Kunitz inhibitor" evidence="8">
    <location>
        <begin position="23"/>
        <end position="73"/>
    </location>
</feature>
<dbReference type="VEuPathDB" id="VectorBase:LDEU006869"/>
<evidence type="ECO:0000256" key="1">
    <source>
        <dbReference type="ARBA" id="ARBA00004613"/>
    </source>
</evidence>
<evidence type="ECO:0000256" key="7">
    <source>
        <dbReference type="SAM" id="SignalP"/>
    </source>
</evidence>
<dbReference type="InterPro" id="IPR050098">
    <property type="entry name" value="TFPI/VKTCI-like"/>
</dbReference>
<feature type="domain" description="BPTI/Kunitz inhibitor" evidence="8">
    <location>
        <begin position="220"/>
        <end position="270"/>
    </location>
</feature>
<dbReference type="SMART" id="SM00131">
    <property type="entry name" value="KU"/>
    <property type="match status" value="4"/>
</dbReference>
<feature type="chain" id="PRO_5019493401" evidence="7">
    <location>
        <begin position="20"/>
        <end position="279"/>
    </location>
</feature>
<evidence type="ECO:0000256" key="2">
    <source>
        <dbReference type="ARBA" id="ARBA00022525"/>
    </source>
</evidence>
<feature type="domain" description="BPTI/Kunitz inhibitor" evidence="8">
    <location>
        <begin position="156"/>
        <end position="206"/>
    </location>
</feature>
<dbReference type="Proteomes" id="UP000288716">
    <property type="component" value="Unassembled WGS sequence"/>
</dbReference>
<dbReference type="PANTHER" id="PTHR10083">
    <property type="entry name" value="KUNITZ-TYPE PROTEASE INHIBITOR-RELATED"/>
    <property type="match status" value="1"/>
</dbReference>
<keyword evidence="7" id="KW-0732">Signal</keyword>
<dbReference type="FunFam" id="4.10.410.10:FF:000021">
    <property type="entry name" value="Serine protease inhibitor, putative"/>
    <property type="match status" value="1"/>
</dbReference>
<dbReference type="OrthoDB" id="5950222at2759"/>
<accession>A0A443SCE9</accession>
<sequence>MLVNIIFMLLFEALTPMLTEDVCSQKADHGGCRSILVRWYFNNENNKCERFIFGGCKGNKNNFVSEDLCQSHCLPQLRTAVDLCNQPKVTGPCRGYFKRFWHNNDTRKCEEFVYGGCEQNENNFEMAEECVKRCDAIGVEYRIQKLSKRSDAVSICELPAEKGPCVNFTSRFFFNSKTKRCEKFAFGGCTGNDNNFKSFAECRKVCIGNEESTRKPLSTCKLPKRTGRCRARHKRFYFNSETLSCQQFVYGGCSGNANNFKTIETCERLCASQKHKSVS</sequence>
<evidence type="ECO:0000256" key="5">
    <source>
        <dbReference type="ARBA" id="ARBA00022900"/>
    </source>
</evidence>
<dbReference type="AlphaFoldDB" id="A0A443SCE9"/>
<feature type="signal peptide" evidence="7">
    <location>
        <begin position="1"/>
        <end position="19"/>
    </location>
</feature>
<reference evidence="9 10" key="1">
    <citation type="journal article" date="2018" name="Gigascience">
        <title>Genomes of trombidid mites reveal novel predicted allergens and laterally-transferred genes associated with secondary metabolism.</title>
        <authorList>
            <person name="Dong X."/>
            <person name="Chaisiri K."/>
            <person name="Xia D."/>
            <person name="Armstrong S.D."/>
            <person name="Fang Y."/>
            <person name="Donnelly M.J."/>
            <person name="Kadowaki T."/>
            <person name="McGarry J.W."/>
            <person name="Darby A.C."/>
            <person name="Makepeace B.L."/>
        </authorList>
    </citation>
    <scope>NUCLEOTIDE SEQUENCE [LARGE SCALE GENOMIC DNA]</scope>
    <source>
        <strain evidence="9">UoL-UT</strain>
    </source>
</reference>